<organism evidence="1 2">
    <name type="scientific">Ambispora gerdemannii</name>
    <dbReference type="NCBI Taxonomy" id="144530"/>
    <lineage>
        <taxon>Eukaryota</taxon>
        <taxon>Fungi</taxon>
        <taxon>Fungi incertae sedis</taxon>
        <taxon>Mucoromycota</taxon>
        <taxon>Glomeromycotina</taxon>
        <taxon>Glomeromycetes</taxon>
        <taxon>Archaeosporales</taxon>
        <taxon>Ambisporaceae</taxon>
        <taxon>Ambispora</taxon>
    </lineage>
</organism>
<dbReference type="EMBL" id="CAJVPL010006875">
    <property type="protein sequence ID" value="CAG8666769.1"/>
    <property type="molecule type" value="Genomic_DNA"/>
</dbReference>
<evidence type="ECO:0000313" key="2">
    <source>
        <dbReference type="Proteomes" id="UP000789831"/>
    </source>
</evidence>
<dbReference type="AlphaFoldDB" id="A0A9N9E7P9"/>
<comment type="caution">
    <text evidence="1">The sequence shown here is derived from an EMBL/GenBank/DDBJ whole genome shotgun (WGS) entry which is preliminary data.</text>
</comment>
<dbReference type="Proteomes" id="UP000789831">
    <property type="component" value="Unassembled WGS sequence"/>
</dbReference>
<accession>A0A9N9E7P9</accession>
<sequence length="139" mass="16347">MSTNETSDDLETILRQLANESDTDTDPKLKIEKYREEWNRYARTQQNDGQKLYCLALIGTQISRITKDLTEFNKLEYVVTKGEKPIFRTKLMRLRMAEWLSDIFSTNPEFLLEVPRGTFLKLGCLNHEELQQLAEKVKE</sequence>
<evidence type="ECO:0000313" key="1">
    <source>
        <dbReference type="EMBL" id="CAG8666769.1"/>
    </source>
</evidence>
<protein>
    <submittedName>
        <fullName evidence="1">9489_t:CDS:1</fullName>
    </submittedName>
</protein>
<reference evidence="1" key="1">
    <citation type="submission" date="2021-06" db="EMBL/GenBank/DDBJ databases">
        <authorList>
            <person name="Kallberg Y."/>
            <person name="Tangrot J."/>
            <person name="Rosling A."/>
        </authorList>
    </citation>
    <scope>NUCLEOTIDE SEQUENCE</scope>
    <source>
        <strain evidence="1">MT106</strain>
    </source>
</reference>
<gene>
    <name evidence="1" type="ORF">AGERDE_LOCUS12074</name>
</gene>
<keyword evidence="2" id="KW-1185">Reference proteome</keyword>
<name>A0A9N9E7P9_9GLOM</name>
<proteinExistence type="predicted"/>